<keyword evidence="1" id="KW-0732">Signal</keyword>
<dbReference type="AlphaFoldDB" id="A0A178CVY9"/>
<evidence type="ECO:0000256" key="1">
    <source>
        <dbReference type="SAM" id="SignalP"/>
    </source>
</evidence>
<gene>
    <name evidence="2" type="ORF">AYO20_07373</name>
</gene>
<protein>
    <submittedName>
        <fullName evidence="2">Uncharacterized protein</fullName>
    </submittedName>
</protein>
<name>A0A178CVY9_9EURO</name>
<dbReference type="GeneID" id="34590785"/>
<accession>A0A178CVY9</accession>
<keyword evidence="3" id="KW-1185">Reference proteome</keyword>
<sequence>MYYAGIVTTILALTPALSLGTPILAARQISAFNVGIAQLIWAGDTSRVSQFLSMAPSLSGQDLVNAAASALAAEGDELNQKGALDAAFLDVDNLDPNVVAANTTLVNDGTLQFVVDGLRGLVANGASFTPDQVNMTVTLINGVRCGTVLPAIDAYLQAAAELSGKPLPNAAVRPNNCP</sequence>
<evidence type="ECO:0000313" key="2">
    <source>
        <dbReference type="EMBL" id="OAL33362.1"/>
    </source>
</evidence>
<reference evidence="2 3" key="1">
    <citation type="submission" date="2016-03" db="EMBL/GenBank/DDBJ databases">
        <title>The draft genome sequence of Fonsecaea nubica causative agent of cutaneous subcutaneous infection in human host.</title>
        <authorList>
            <person name="Costa F."/>
            <person name="Sybren D.H."/>
            <person name="Raittz R.T."/>
            <person name="Weiss V.A."/>
            <person name="Leao A.C."/>
            <person name="Gomes R."/>
            <person name="De Souza E.M."/>
            <person name="Pedrosa F.O."/>
            <person name="Steffens M.B."/>
            <person name="Bombassaro A."/>
            <person name="Tadra-Sfeir M.Z."/>
            <person name="Moreno L.F."/>
            <person name="Najafzadeh M.J."/>
            <person name="Felipe M.S."/>
            <person name="Teixeira M."/>
            <person name="Sun J."/>
            <person name="Xi L."/>
            <person name="Castro M.A."/>
            <person name="Vicente V.A."/>
        </authorList>
    </citation>
    <scope>NUCLEOTIDE SEQUENCE [LARGE SCALE GENOMIC DNA]</scope>
    <source>
        <strain evidence="2 3">CBS 269.64</strain>
    </source>
</reference>
<dbReference type="RefSeq" id="XP_022498374.1">
    <property type="nucleotide sequence ID" value="XM_022645659.1"/>
</dbReference>
<comment type="caution">
    <text evidence="2">The sequence shown here is derived from an EMBL/GenBank/DDBJ whole genome shotgun (WGS) entry which is preliminary data.</text>
</comment>
<proteinExistence type="predicted"/>
<dbReference type="OrthoDB" id="2117996at2759"/>
<feature type="chain" id="PRO_5008083890" evidence="1">
    <location>
        <begin position="21"/>
        <end position="178"/>
    </location>
</feature>
<organism evidence="2 3">
    <name type="scientific">Fonsecaea nubica</name>
    <dbReference type="NCBI Taxonomy" id="856822"/>
    <lineage>
        <taxon>Eukaryota</taxon>
        <taxon>Fungi</taxon>
        <taxon>Dikarya</taxon>
        <taxon>Ascomycota</taxon>
        <taxon>Pezizomycotina</taxon>
        <taxon>Eurotiomycetes</taxon>
        <taxon>Chaetothyriomycetidae</taxon>
        <taxon>Chaetothyriales</taxon>
        <taxon>Herpotrichiellaceae</taxon>
        <taxon>Fonsecaea</taxon>
    </lineage>
</organism>
<dbReference type="EMBL" id="LVCJ01000051">
    <property type="protein sequence ID" value="OAL33362.1"/>
    <property type="molecule type" value="Genomic_DNA"/>
</dbReference>
<evidence type="ECO:0000313" key="3">
    <source>
        <dbReference type="Proteomes" id="UP000185904"/>
    </source>
</evidence>
<dbReference type="Proteomes" id="UP000185904">
    <property type="component" value="Unassembled WGS sequence"/>
</dbReference>
<feature type="signal peptide" evidence="1">
    <location>
        <begin position="1"/>
        <end position="20"/>
    </location>
</feature>